<dbReference type="SMART" id="SM00044">
    <property type="entry name" value="CYCc"/>
    <property type="match status" value="1"/>
</dbReference>
<dbReference type="InterPro" id="IPR013761">
    <property type="entry name" value="SAM/pointed_sf"/>
</dbReference>
<dbReference type="InterPro" id="IPR011990">
    <property type="entry name" value="TPR-like_helical_dom_sf"/>
</dbReference>
<protein>
    <submittedName>
        <fullName evidence="4">AAA ATPase domain-containing protein</fullName>
    </submittedName>
</protein>
<dbReference type="SUPFAM" id="SSF48452">
    <property type="entry name" value="TPR-like"/>
    <property type="match status" value="1"/>
</dbReference>
<gene>
    <name evidence="4" type="ORF">SAMN04488045_2825</name>
</gene>
<organism evidence="4 5">
    <name type="scientific">Thalassococcus halodurans</name>
    <dbReference type="NCBI Taxonomy" id="373675"/>
    <lineage>
        <taxon>Bacteria</taxon>
        <taxon>Pseudomonadati</taxon>
        <taxon>Pseudomonadota</taxon>
        <taxon>Alphaproteobacteria</taxon>
        <taxon>Rhodobacterales</taxon>
        <taxon>Roseobacteraceae</taxon>
        <taxon>Thalassococcus</taxon>
    </lineage>
</organism>
<keyword evidence="1" id="KW-0547">Nucleotide-binding</keyword>
<sequence length="1093" mass="118735">MNDRPEMIVFLDRLGLGHLVDVFLAEDVDDDVFWTLGEAEFQELGLSLGHRKKLIGAMEQVGLVTERFVQEEPRDGFELRRLSVMFIDMVGSTQLAERLSADDMHDLLQSFFVTCSDVARRFGGYVASLHGDGALVLFGYPRTRVGDAERAVNAAMTMQTDLNARNYRVPSGEKVEVGFRIGVATGPAIIGKSDQIKVGDGLRMVGNVMNRAARLQNASPPGGVMVDVETQGDLNSLFDFDFKPDVEMKGIERAGAYLLVGRRQNARAAGADPRLGGDVLGREDETEAVQTFWHGAVSGKPVQLLVSGDPGLGKSTFLGPLVTMFAANSARIHWLGAKPGAENAAFGPVKDYLNGLISAETTLSGKPEAALKALFPKFGEQDLALVTGLVGVSDGATVPPQTAAQNRAKLISLLADWFVAGDAPVVIVLEDAHWCDPTTRDLLALCAERAQQRRVMMIATSRNAHDDIWADCHNPASLPLKPLDREASEALLLRSTGGRVLPDTVREKLIEQCGGNPLMLESLARPLAESDLDGLHDDVIVPQTIYASVAERLDRLEDGRKFASALAVIGMNCDCEAIAAMLDWPLAKTDAALDELLRAGLVSCSDSRDDIGFYHQIYREVVYERVVGTERKNLHQKALSLIEDFHPDIAEKQPHVLADHAIAAGDPVVAVPLTIEAGEKFLAGSSLLEADYYLEKAIAGLDDLPSTSANKITRLKALAAIASVKRSRLGISAKEVGVLGREMLSLAKDVGDMQAVLLALNGLYAHSLVAADYRSAADWGAELSEVSQQTQDRRFSMVGRRAVGVVALHTARFDEAEAELRAALDAYDASKDLHLAIAHGYDHAEICGVFLSFTLWMRGDLQGARELSRFSVDHSRQIDHAHSLAQALSFRAMLAAIAAEGGEMAEAGTEAIDLGTRFDLKVMREAGWYFRESAWFLARGEALTPEQMAGLREAEAAFLKVNPDNYGPVAKSFMARILISSGKYDEAASELDKAVEKEAQTGEIWITPELTRIRALVAQAKGDSAGARELRQTAFDRAIETGAKTFALRIACDMVEADPSDETRNILFDAANNMVSLDEGWDVRRYERLRLAS</sequence>
<reference evidence="4 5" key="1">
    <citation type="submission" date="2016-10" db="EMBL/GenBank/DDBJ databases">
        <authorList>
            <person name="de Groot N.N."/>
        </authorList>
    </citation>
    <scope>NUCLEOTIDE SEQUENCE [LARGE SCALE GENOMIC DNA]</scope>
    <source>
        <strain evidence="4 5">DSM 26915</strain>
    </source>
</reference>
<feature type="domain" description="Guanylate cyclase" evidence="3">
    <location>
        <begin position="83"/>
        <end position="216"/>
    </location>
</feature>
<keyword evidence="5" id="KW-1185">Reference proteome</keyword>
<dbReference type="RefSeq" id="WP_146064546.1">
    <property type="nucleotide sequence ID" value="NZ_FNUZ01000004.1"/>
</dbReference>
<dbReference type="GO" id="GO:0005737">
    <property type="term" value="C:cytoplasm"/>
    <property type="evidence" value="ECO:0007669"/>
    <property type="project" value="TreeGrafter"/>
</dbReference>
<dbReference type="OrthoDB" id="341967at2"/>
<accession>A0A1H6A4Q7</accession>
<dbReference type="Proteomes" id="UP000236752">
    <property type="component" value="Unassembled WGS sequence"/>
</dbReference>
<dbReference type="SUPFAM" id="SSF47769">
    <property type="entry name" value="SAM/Pointed domain"/>
    <property type="match status" value="1"/>
</dbReference>
<dbReference type="InterPro" id="IPR001054">
    <property type="entry name" value="A/G_cyclase"/>
</dbReference>
<dbReference type="Pfam" id="PF00211">
    <property type="entry name" value="Guanylate_cyc"/>
    <property type="match status" value="1"/>
</dbReference>
<dbReference type="InterPro" id="IPR029787">
    <property type="entry name" value="Nucleotide_cyclase"/>
</dbReference>
<dbReference type="CDD" id="cd07302">
    <property type="entry name" value="CHD"/>
    <property type="match status" value="1"/>
</dbReference>
<keyword evidence="2" id="KW-0067">ATP-binding</keyword>
<name>A0A1H6A4Q7_9RHOB</name>
<dbReference type="PROSITE" id="PS50125">
    <property type="entry name" value="GUANYLATE_CYCLASE_2"/>
    <property type="match status" value="1"/>
</dbReference>
<dbReference type="Gene3D" id="1.25.40.10">
    <property type="entry name" value="Tetratricopeptide repeat domain"/>
    <property type="match status" value="1"/>
</dbReference>
<dbReference type="PANTHER" id="PTHR16305">
    <property type="entry name" value="TESTICULAR SOLUBLE ADENYLYL CYCLASE"/>
    <property type="match status" value="1"/>
</dbReference>
<evidence type="ECO:0000313" key="4">
    <source>
        <dbReference type="EMBL" id="SEG43320.1"/>
    </source>
</evidence>
<dbReference type="SUPFAM" id="SSF55073">
    <property type="entry name" value="Nucleotide cyclase"/>
    <property type="match status" value="1"/>
</dbReference>
<evidence type="ECO:0000256" key="1">
    <source>
        <dbReference type="ARBA" id="ARBA00022741"/>
    </source>
</evidence>
<dbReference type="GO" id="GO:0004016">
    <property type="term" value="F:adenylate cyclase activity"/>
    <property type="evidence" value="ECO:0007669"/>
    <property type="project" value="TreeGrafter"/>
</dbReference>
<evidence type="ECO:0000313" key="5">
    <source>
        <dbReference type="Proteomes" id="UP000236752"/>
    </source>
</evidence>
<dbReference type="GO" id="GO:0009190">
    <property type="term" value="P:cyclic nucleotide biosynthetic process"/>
    <property type="evidence" value="ECO:0007669"/>
    <property type="project" value="InterPro"/>
</dbReference>
<dbReference type="Pfam" id="PF13191">
    <property type="entry name" value="AAA_16"/>
    <property type="match status" value="1"/>
</dbReference>
<dbReference type="PANTHER" id="PTHR16305:SF28">
    <property type="entry name" value="GUANYLATE CYCLASE DOMAIN-CONTAINING PROTEIN"/>
    <property type="match status" value="1"/>
</dbReference>
<dbReference type="Gene3D" id="1.10.150.50">
    <property type="entry name" value="Transcription Factor, Ets-1"/>
    <property type="match status" value="1"/>
</dbReference>
<dbReference type="EMBL" id="FNUZ01000004">
    <property type="protein sequence ID" value="SEG43320.1"/>
    <property type="molecule type" value="Genomic_DNA"/>
</dbReference>
<proteinExistence type="predicted"/>
<evidence type="ECO:0000259" key="3">
    <source>
        <dbReference type="PROSITE" id="PS50125"/>
    </source>
</evidence>
<dbReference type="Gene3D" id="3.30.70.1230">
    <property type="entry name" value="Nucleotide cyclase"/>
    <property type="match status" value="1"/>
</dbReference>
<dbReference type="GO" id="GO:0005524">
    <property type="term" value="F:ATP binding"/>
    <property type="evidence" value="ECO:0007669"/>
    <property type="project" value="UniProtKB-KW"/>
</dbReference>
<evidence type="ECO:0000256" key="2">
    <source>
        <dbReference type="ARBA" id="ARBA00022840"/>
    </source>
</evidence>
<dbReference type="InterPro" id="IPR027417">
    <property type="entry name" value="P-loop_NTPase"/>
</dbReference>
<dbReference type="InterPro" id="IPR041664">
    <property type="entry name" value="AAA_16"/>
</dbReference>
<dbReference type="SUPFAM" id="SSF52540">
    <property type="entry name" value="P-loop containing nucleoside triphosphate hydrolases"/>
    <property type="match status" value="1"/>
</dbReference>
<dbReference type="GO" id="GO:0035556">
    <property type="term" value="P:intracellular signal transduction"/>
    <property type="evidence" value="ECO:0007669"/>
    <property type="project" value="InterPro"/>
</dbReference>
<dbReference type="AlphaFoldDB" id="A0A1H6A4Q7"/>